<keyword evidence="2" id="KW-1185">Reference proteome</keyword>
<dbReference type="Proteomes" id="UP001302978">
    <property type="component" value="Chromosome"/>
</dbReference>
<reference evidence="1 2" key="1">
    <citation type="submission" date="2023-07" db="EMBL/GenBank/DDBJ databases">
        <title>Closed genoem sequence of Methanomicrococcus sp. Hf6.</title>
        <authorList>
            <person name="Poehlein A."/>
            <person name="Protasov E."/>
            <person name="Platt K."/>
            <person name="Reeh H."/>
            <person name="Daniel R."/>
            <person name="Brune A."/>
        </authorList>
    </citation>
    <scope>NUCLEOTIDE SEQUENCE [LARGE SCALE GENOMIC DNA]</scope>
    <source>
        <strain evidence="1 2">Hf6</strain>
    </source>
</reference>
<dbReference type="RefSeq" id="WP_316557569.1">
    <property type="nucleotide sequence ID" value="NZ_CP131059.1"/>
</dbReference>
<organism evidence="1 2">
    <name type="scientific">Methanimicrococcus hongohii</name>
    <dbReference type="NCBI Taxonomy" id="3028295"/>
    <lineage>
        <taxon>Archaea</taxon>
        <taxon>Methanobacteriati</taxon>
        <taxon>Methanobacteriota</taxon>
        <taxon>Stenosarchaea group</taxon>
        <taxon>Methanomicrobia</taxon>
        <taxon>Methanosarcinales</taxon>
        <taxon>Methanosarcinaceae</taxon>
        <taxon>Methanimicrococcus</taxon>
    </lineage>
</organism>
<accession>A0AA96V120</accession>
<proteinExistence type="predicted"/>
<dbReference type="GeneID" id="85196333"/>
<sequence>MSKKSLLITVVLIFAFVATAMAIENKSAGENFTSSEYLNTKSIEPVSVASYAADTGVEGENLELNLRQDPDRWAGMFSALQPYSGNET</sequence>
<evidence type="ECO:0000313" key="2">
    <source>
        <dbReference type="Proteomes" id="UP001302978"/>
    </source>
</evidence>
<evidence type="ECO:0000313" key="1">
    <source>
        <dbReference type="EMBL" id="WNY24389.1"/>
    </source>
</evidence>
<dbReference type="EMBL" id="CP131059">
    <property type="protein sequence ID" value="WNY24389.1"/>
    <property type="molecule type" value="Genomic_DNA"/>
</dbReference>
<dbReference type="KEGG" id="mehf:MmiHf6_17200"/>
<gene>
    <name evidence="1" type="ORF">MmiHf6_17200</name>
</gene>
<protein>
    <submittedName>
        <fullName evidence="1">Uncharacterized protein</fullName>
    </submittedName>
</protein>
<name>A0AA96V120_9EURY</name>
<dbReference type="AlphaFoldDB" id="A0AA96V120"/>